<protein>
    <submittedName>
        <fullName evidence="1">Uncharacterized protein</fullName>
    </submittedName>
</protein>
<dbReference type="EMBL" id="ML986533">
    <property type="protein sequence ID" value="KAF2271743.1"/>
    <property type="molecule type" value="Genomic_DNA"/>
</dbReference>
<keyword evidence="2" id="KW-1185">Reference proteome</keyword>
<reference evidence="1" key="1">
    <citation type="journal article" date="2020" name="Stud. Mycol.">
        <title>101 Dothideomycetes genomes: a test case for predicting lifestyles and emergence of pathogens.</title>
        <authorList>
            <person name="Haridas S."/>
            <person name="Albert R."/>
            <person name="Binder M."/>
            <person name="Bloem J."/>
            <person name="Labutti K."/>
            <person name="Salamov A."/>
            <person name="Andreopoulos B."/>
            <person name="Baker S."/>
            <person name="Barry K."/>
            <person name="Bills G."/>
            <person name="Bluhm B."/>
            <person name="Cannon C."/>
            <person name="Castanera R."/>
            <person name="Culley D."/>
            <person name="Daum C."/>
            <person name="Ezra D."/>
            <person name="Gonzalez J."/>
            <person name="Henrissat B."/>
            <person name="Kuo A."/>
            <person name="Liang C."/>
            <person name="Lipzen A."/>
            <person name="Lutzoni F."/>
            <person name="Magnuson J."/>
            <person name="Mondo S."/>
            <person name="Nolan M."/>
            <person name="Ohm R."/>
            <person name="Pangilinan J."/>
            <person name="Park H.-J."/>
            <person name="Ramirez L."/>
            <person name="Alfaro M."/>
            <person name="Sun H."/>
            <person name="Tritt A."/>
            <person name="Yoshinaga Y."/>
            <person name="Zwiers L.-H."/>
            <person name="Turgeon B."/>
            <person name="Goodwin S."/>
            <person name="Spatafora J."/>
            <person name="Crous P."/>
            <person name="Grigoriev I."/>
        </authorList>
    </citation>
    <scope>NUCLEOTIDE SEQUENCE</scope>
    <source>
        <strain evidence="1">CBS 379.55</strain>
    </source>
</reference>
<sequence length="105" mass="12122">IRVDLAFATTARETIAVIEYKKRGQIDPMDFKNGEVWEDQANDNKVKAMINKATRNGGTLLEDNAMTHVKQVAAYCQDTKCAYAALFNWDYLILFHFDKMDRQEK</sequence>
<dbReference type="OrthoDB" id="2896980at2759"/>
<gene>
    <name evidence="1" type="ORF">EI97DRAFT_346437</name>
</gene>
<dbReference type="GeneID" id="54547964"/>
<feature type="non-terminal residue" evidence="1">
    <location>
        <position position="105"/>
    </location>
</feature>
<evidence type="ECO:0000313" key="1">
    <source>
        <dbReference type="EMBL" id="KAF2271743.1"/>
    </source>
</evidence>
<feature type="non-terminal residue" evidence="1">
    <location>
        <position position="1"/>
    </location>
</feature>
<name>A0A6A6J6H5_WESOR</name>
<dbReference type="AlphaFoldDB" id="A0A6A6J6H5"/>
<dbReference type="Proteomes" id="UP000800097">
    <property type="component" value="Unassembled WGS sequence"/>
</dbReference>
<accession>A0A6A6J6H5</accession>
<dbReference type="RefSeq" id="XP_033649282.1">
    <property type="nucleotide sequence ID" value="XM_033794789.1"/>
</dbReference>
<evidence type="ECO:0000313" key="2">
    <source>
        <dbReference type="Proteomes" id="UP000800097"/>
    </source>
</evidence>
<proteinExistence type="predicted"/>
<organism evidence="1 2">
    <name type="scientific">Westerdykella ornata</name>
    <dbReference type="NCBI Taxonomy" id="318751"/>
    <lineage>
        <taxon>Eukaryota</taxon>
        <taxon>Fungi</taxon>
        <taxon>Dikarya</taxon>
        <taxon>Ascomycota</taxon>
        <taxon>Pezizomycotina</taxon>
        <taxon>Dothideomycetes</taxon>
        <taxon>Pleosporomycetidae</taxon>
        <taxon>Pleosporales</taxon>
        <taxon>Sporormiaceae</taxon>
        <taxon>Westerdykella</taxon>
    </lineage>
</organism>